<comment type="subcellular location">
    <subcellularLocation>
        <location evidence="5">Cytoplasm</location>
    </subcellularLocation>
    <subcellularLocation>
        <location evidence="5">Nucleus</location>
    </subcellularLocation>
</comment>
<dbReference type="GO" id="GO:0002926">
    <property type="term" value="P:tRNA wobble base 5-methoxycarbonylmethyl-2-thiouridinylation"/>
    <property type="evidence" value="ECO:0007669"/>
    <property type="project" value="TreeGrafter"/>
</dbReference>
<evidence type="ECO:0000259" key="8">
    <source>
        <dbReference type="Pfam" id="PF23797"/>
    </source>
</evidence>
<comment type="function">
    <text evidence="5">Component of the elongator complex which is required for multiple tRNA modifications, including mcm5U (5-methoxycarbonylmethyl uridine), mcm5s2U (5-methoxycarbonylmethyl-2-thiouridine), and ncm5U (5-carbamoylmethyl uridine). The elongator complex catalyzes formation of carboxymethyluridine in the wobble base at position 34 in tRNAs.</text>
</comment>
<protein>
    <recommendedName>
        <fullName evidence="5">Elongator complex protein 1</fullName>
    </recommendedName>
</protein>
<evidence type="ECO:0000256" key="6">
    <source>
        <dbReference type="SAM" id="MobiDB-lite"/>
    </source>
</evidence>
<accession>A0AA39XT17</accession>
<dbReference type="Proteomes" id="UP001174936">
    <property type="component" value="Unassembled WGS sequence"/>
</dbReference>
<comment type="pathway">
    <text evidence="1">tRNA modification; 5-methoxycarbonylmethyl-2-thiouridine-tRNA biosynthesis.</text>
</comment>
<evidence type="ECO:0000256" key="5">
    <source>
        <dbReference type="PIRNR" id="PIRNR017233"/>
    </source>
</evidence>
<evidence type="ECO:0000256" key="2">
    <source>
        <dbReference type="ARBA" id="ARBA00006086"/>
    </source>
</evidence>
<dbReference type="Pfam" id="PF04762">
    <property type="entry name" value="Beta-prop_ELP1_1st"/>
    <property type="match status" value="1"/>
</dbReference>
<dbReference type="Pfam" id="PF23878">
    <property type="entry name" value="TPR_ELP1"/>
    <property type="match status" value="1"/>
</dbReference>
<keyword evidence="13" id="KW-1185">Reference proteome</keyword>
<keyword evidence="4" id="KW-0819">tRNA processing</keyword>
<dbReference type="SUPFAM" id="SSF69322">
    <property type="entry name" value="Tricorn protease domain 2"/>
    <property type="match status" value="1"/>
</dbReference>
<sequence>MRNLRNIGHSGFQAPPSASAITATCWDAARDEVLIAYGPTADEPRIELVRLSKDSSYPSSLTSRSIASWEPSSNNGIPDAIRRLHHSSDALTTCVVMAGGDIVTVTEDDDGGAASADAHVEIVGTLEPSIAAARWSPDDEMVVMVTGSGKAVFMSRDFDVITETELSAEDLKLSKHVSVGWGKKETQFQGKGAKAKALRDPTIPEKVDEGVRSARDDDSCTISWRGDGAYVAVNYAQEGVRRVIRVYNRDGELDSVGEPVDGLEGSLSWRPEGNLMAGVQRLPDRVDVVFFERNGLRHGQFTLRAPRDTTDALDEVSLEWNTDSTVLAVTMKDRIQLWTTGNYHWYLKQEIPCGPHQGRAPGICWHAEKPLLFAAATSDSVIYEEYTLTIARAPALSPHDYGAVAVIDGQTIKFTPFRIANVPPPMAMAEFEVESPAIDVAFAWDSSSMAVLHQAGASIYALEAKGPRLSAPKFVGTIAIHRASPYGDLPLQIAFSGSEEILFLQATEFEPKLIAHHVKAASEAAHAWEEVEAGNVITINSSYDGIVTQDHLGGLSRVSASQITPLDERFPTFMPWTGFVSHDDQFLAFGLSRNGHLYAGSRQLAKNCTSFLVSSSHLIFTTSNHLVKFIHLDAGDALDVPLDDPENDERCRSIERGGRLVTAMPTKMSIVLQMPRGNLETIFPRAMVLAGIRQLVEQNNYGDAFLTCRTQRVDMNILYDHRPDQFLENVGIFLEQVKDAANIDLFLSTLKDEDVSQTMYRDTKSGAVQPDPEAKINQPGKVNTICDAVLQKLRTQKNANLQNIITAHVCKSPPALDDGLTVVAELMEEDESLAEHAVEHICFLVDVNKLFDHALGLYNLDLTLLVAQQSQRDPREYLPFIQELHRMPTLNRQFTIDDKLGRKEKALGHLKSLGNFEDVEKYVVKHNLYQQALNLYRHDEQRHRTLTDLYAAYLKSISRFREAGLAYESLDSFSSAVDCYVKAGATSWRECLFAAQQQSPPLAPEKFQEIASTLADALLEAKDYIAAATIHIEYLNAIESAIQCFCKGYLFADAMRLVALRQRPDLLPTAIDTGLADAFSSSTEFLADCRAQLKAQVPRIAELRKKAREDPLAFYEGEYGRAEDIPDDVSVAASSRLSTSASLFTRYTGKAGSVGTLGSNVSRATSKNRKREEKKRARGRKGTVYEEEYLVNSVRRLVDRVEGTKGEVERLVFGLVRRGMAERARTIEESMGVVVEACRVAVGEVWGERGEDVGGGEGQAQEEGEVQRAGGGQGVLQETLEAYKAKQEPPVVGPFAKLELLGGKR</sequence>
<proteinExistence type="inferred from homology"/>
<organism evidence="12 13">
    <name type="scientific">Cercophora newfieldiana</name>
    <dbReference type="NCBI Taxonomy" id="92897"/>
    <lineage>
        <taxon>Eukaryota</taxon>
        <taxon>Fungi</taxon>
        <taxon>Dikarya</taxon>
        <taxon>Ascomycota</taxon>
        <taxon>Pezizomycotina</taxon>
        <taxon>Sordariomycetes</taxon>
        <taxon>Sordariomycetidae</taxon>
        <taxon>Sordariales</taxon>
        <taxon>Lasiosphaeriaceae</taxon>
        <taxon>Cercophora</taxon>
    </lineage>
</organism>
<dbReference type="GO" id="GO:0005829">
    <property type="term" value="C:cytosol"/>
    <property type="evidence" value="ECO:0007669"/>
    <property type="project" value="TreeGrafter"/>
</dbReference>
<keyword evidence="3 5" id="KW-0963">Cytoplasm</keyword>
<evidence type="ECO:0000259" key="7">
    <source>
        <dbReference type="Pfam" id="PF04762"/>
    </source>
</evidence>
<feature type="domain" description="ELP1 first N-terminal beta-propeller" evidence="7">
    <location>
        <begin position="1"/>
        <end position="368"/>
    </location>
</feature>
<gene>
    <name evidence="12" type="ORF">B0T16DRAFT_382762</name>
</gene>
<evidence type="ECO:0000259" key="10">
    <source>
        <dbReference type="Pfam" id="PF23925"/>
    </source>
</evidence>
<feature type="compositionally biased region" description="Polar residues" evidence="6">
    <location>
        <begin position="1156"/>
        <end position="1165"/>
    </location>
</feature>
<evidence type="ECO:0000256" key="3">
    <source>
        <dbReference type="ARBA" id="ARBA00022490"/>
    </source>
</evidence>
<feature type="domain" description="ELP1 alpha-solenoid" evidence="10">
    <location>
        <begin position="685"/>
        <end position="884"/>
    </location>
</feature>
<dbReference type="GO" id="GO:0005634">
    <property type="term" value="C:nucleus"/>
    <property type="evidence" value="ECO:0007669"/>
    <property type="project" value="UniProtKB-SubCell"/>
</dbReference>
<name>A0AA39XT17_9PEZI</name>
<dbReference type="EMBL" id="JAULSV010000007">
    <property type="protein sequence ID" value="KAK0639265.1"/>
    <property type="molecule type" value="Genomic_DNA"/>
</dbReference>
<dbReference type="Pfam" id="PF23797">
    <property type="entry name" value="Beta-prop_ELP1_2nd"/>
    <property type="match status" value="1"/>
</dbReference>
<feature type="domain" description="ELP1 N-terminal second beta-propeller" evidence="8">
    <location>
        <begin position="406"/>
        <end position="661"/>
    </location>
</feature>
<dbReference type="PANTHER" id="PTHR12747:SF0">
    <property type="entry name" value="ELONGATOR COMPLEX PROTEIN 1"/>
    <property type="match status" value="1"/>
</dbReference>
<dbReference type="InterPro" id="IPR006849">
    <property type="entry name" value="Elp1"/>
</dbReference>
<feature type="domain" description="ELP1 three-helical bundle" evidence="11">
    <location>
        <begin position="1065"/>
        <end position="1237"/>
    </location>
</feature>
<comment type="similarity">
    <text evidence="2 5">Belongs to the ELP1/IKA1 family.</text>
</comment>
<dbReference type="PANTHER" id="PTHR12747">
    <property type="entry name" value="ELONGATOR COMPLEX PROTEIN 1"/>
    <property type="match status" value="1"/>
</dbReference>
<evidence type="ECO:0000256" key="4">
    <source>
        <dbReference type="ARBA" id="ARBA00022694"/>
    </source>
</evidence>
<dbReference type="PIRSF" id="PIRSF017233">
    <property type="entry name" value="IKAP"/>
    <property type="match status" value="1"/>
</dbReference>
<evidence type="ECO:0000256" key="1">
    <source>
        <dbReference type="ARBA" id="ARBA00005043"/>
    </source>
</evidence>
<dbReference type="InterPro" id="IPR056166">
    <property type="entry name" value="TPR_ELP1"/>
</dbReference>
<feature type="domain" description="ELP1 TPR" evidence="9">
    <location>
        <begin position="893"/>
        <end position="1056"/>
    </location>
</feature>
<evidence type="ECO:0000259" key="9">
    <source>
        <dbReference type="Pfam" id="PF23878"/>
    </source>
</evidence>
<comment type="caution">
    <text evidence="12">The sequence shown here is derived from an EMBL/GenBank/DDBJ whole genome shotgun (WGS) entry which is preliminary data.</text>
</comment>
<dbReference type="SUPFAM" id="SSF82171">
    <property type="entry name" value="DPP6 N-terminal domain-like"/>
    <property type="match status" value="1"/>
</dbReference>
<dbReference type="Pfam" id="PF23925">
    <property type="entry name" value="A-sol_ELP1"/>
    <property type="match status" value="1"/>
</dbReference>
<dbReference type="Pfam" id="PF23936">
    <property type="entry name" value="HB_ELP1"/>
    <property type="match status" value="1"/>
</dbReference>
<dbReference type="GO" id="GO:0033588">
    <property type="term" value="C:elongator holoenzyme complex"/>
    <property type="evidence" value="ECO:0007669"/>
    <property type="project" value="InterPro"/>
</dbReference>
<feature type="region of interest" description="Disordered" evidence="6">
    <location>
        <begin position="1156"/>
        <end position="1179"/>
    </location>
</feature>
<dbReference type="InterPro" id="IPR056169">
    <property type="entry name" value="HB_ELP1"/>
</dbReference>
<evidence type="ECO:0000313" key="12">
    <source>
        <dbReference type="EMBL" id="KAK0639265.1"/>
    </source>
</evidence>
<evidence type="ECO:0000259" key="11">
    <source>
        <dbReference type="Pfam" id="PF23936"/>
    </source>
</evidence>
<reference evidence="12" key="1">
    <citation type="submission" date="2023-06" db="EMBL/GenBank/DDBJ databases">
        <title>Genome-scale phylogeny and comparative genomics of the fungal order Sordariales.</title>
        <authorList>
            <consortium name="Lawrence Berkeley National Laboratory"/>
            <person name="Hensen N."/>
            <person name="Bonometti L."/>
            <person name="Westerberg I."/>
            <person name="Brannstrom I.O."/>
            <person name="Guillou S."/>
            <person name="Cros-Aarteil S."/>
            <person name="Calhoun S."/>
            <person name="Haridas S."/>
            <person name="Kuo A."/>
            <person name="Mondo S."/>
            <person name="Pangilinan J."/>
            <person name="Riley R."/>
            <person name="Labutti K."/>
            <person name="Andreopoulos B."/>
            <person name="Lipzen A."/>
            <person name="Chen C."/>
            <person name="Yanf M."/>
            <person name="Daum C."/>
            <person name="Ng V."/>
            <person name="Clum A."/>
            <person name="Steindorff A."/>
            <person name="Ohm R."/>
            <person name="Martin F."/>
            <person name="Silar P."/>
            <person name="Natvig D."/>
            <person name="Lalanne C."/>
            <person name="Gautier V."/>
            <person name="Ament-Velasquez S.L."/>
            <person name="Kruys A."/>
            <person name="Hutchinson M.I."/>
            <person name="Powell A.J."/>
            <person name="Barry K."/>
            <person name="Miller A.N."/>
            <person name="Grigoriev I.V."/>
            <person name="Debuchy R."/>
            <person name="Gladieux P."/>
            <person name="Thoren M.H."/>
            <person name="Johannesson H."/>
        </authorList>
    </citation>
    <scope>NUCLEOTIDE SEQUENCE</scope>
    <source>
        <strain evidence="12">SMH2532-1</strain>
    </source>
</reference>
<dbReference type="InterPro" id="IPR056164">
    <property type="entry name" value="Beta-prop_ELP1_1st"/>
</dbReference>
<keyword evidence="5" id="KW-0539">Nucleus</keyword>
<dbReference type="GO" id="GO:0000049">
    <property type="term" value="F:tRNA binding"/>
    <property type="evidence" value="ECO:0007669"/>
    <property type="project" value="TreeGrafter"/>
</dbReference>
<dbReference type="InterPro" id="IPR056165">
    <property type="entry name" value="Beta-prop_ELP1_2nd"/>
</dbReference>
<feature type="region of interest" description="Disordered" evidence="6">
    <location>
        <begin position="1250"/>
        <end position="1272"/>
    </location>
</feature>
<evidence type="ECO:0000313" key="13">
    <source>
        <dbReference type="Proteomes" id="UP001174936"/>
    </source>
</evidence>
<dbReference type="InterPro" id="IPR056167">
    <property type="entry name" value="A-sol_ELP1"/>
</dbReference>